<keyword evidence="2" id="KW-1185">Reference proteome</keyword>
<dbReference type="OrthoDB" id="10447912at2759"/>
<dbReference type="AlphaFoldDB" id="A0A165SRW7"/>
<sequence>MSASRPPPAVYNPPELLLGGALALIGVLPMLPPTFNVELFHGTSLMTPDVMDAFLVYLPSSPAVEGTVAVVGDIVDSTAGVVKDIVDTFQNSEVLASSDLIWFSDMSFSGVDFGYYGYYGPDYFFNVDLLSIDTLGGVDMASGTDDLLALDTLFAFDETD</sequence>
<reference evidence="1 2" key="1">
    <citation type="journal article" date="2016" name="Mol. Biol. Evol.">
        <title>Comparative Genomics of Early-Diverging Mushroom-Forming Fungi Provides Insights into the Origins of Lignocellulose Decay Capabilities.</title>
        <authorList>
            <person name="Nagy L.G."/>
            <person name="Riley R."/>
            <person name="Tritt A."/>
            <person name="Adam C."/>
            <person name="Daum C."/>
            <person name="Floudas D."/>
            <person name="Sun H."/>
            <person name="Yadav J.S."/>
            <person name="Pangilinan J."/>
            <person name="Larsson K.H."/>
            <person name="Matsuura K."/>
            <person name="Barry K."/>
            <person name="Labutti K."/>
            <person name="Kuo R."/>
            <person name="Ohm R.A."/>
            <person name="Bhattacharya S.S."/>
            <person name="Shirouzu T."/>
            <person name="Yoshinaga Y."/>
            <person name="Martin F.M."/>
            <person name="Grigoriev I.V."/>
            <person name="Hibbett D.S."/>
        </authorList>
    </citation>
    <scope>NUCLEOTIDE SEQUENCE [LARGE SCALE GENOMIC DNA]</scope>
    <source>
        <strain evidence="1 2">L-15889</strain>
    </source>
</reference>
<protein>
    <submittedName>
        <fullName evidence="1">Uncharacterized protein</fullName>
    </submittedName>
</protein>
<proteinExistence type="predicted"/>
<gene>
    <name evidence="1" type="ORF">DAEQUDRAFT_34100</name>
</gene>
<dbReference type="EMBL" id="KV429041">
    <property type="protein sequence ID" value="KZT72398.1"/>
    <property type="molecule type" value="Genomic_DNA"/>
</dbReference>
<evidence type="ECO:0000313" key="2">
    <source>
        <dbReference type="Proteomes" id="UP000076727"/>
    </source>
</evidence>
<evidence type="ECO:0000313" key="1">
    <source>
        <dbReference type="EMBL" id="KZT72398.1"/>
    </source>
</evidence>
<organism evidence="1 2">
    <name type="scientific">Daedalea quercina L-15889</name>
    <dbReference type="NCBI Taxonomy" id="1314783"/>
    <lineage>
        <taxon>Eukaryota</taxon>
        <taxon>Fungi</taxon>
        <taxon>Dikarya</taxon>
        <taxon>Basidiomycota</taxon>
        <taxon>Agaricomycotina</taxon>
        <taxon>Agaricomycetes</taxon>
        <taxon>Polyporales</taxon>
        <taxon>Fomitopsis</taxon>
    </lineage>
</organism>
<accession>A0A165SRW7</accession>
<name>A0A165SRW7_9APHY</name>
<dbReference type="Proteomes" id="UP000076727">
    <property type="component" value="Unassembled WGS sequence"/>
</dbReference>